<name>A0A8E1C1Z7_9SPHN</name>
<sequence>MWHSLSRAQGFGDKTAALFVKALVDVHTLEINRDLRFLDDFRVDSQDVIRVPVDSVITYIFRLITGRTLKFSTINEIIRRSGLHRESEATIWDDLWFWGFITQHGGGESRQLAVNEAKFWSILGSPKEQWSDIRRAAEKFIMILDMSA</sequence>
<gene>
    <name evidence="1" type="ORF">AL00_16005</name>
</gene>
<reference evidence="1 2" key="1">
    <citation type="submission" date="2014-05" db="EMBL/GenBank/DDBJ databases">
        <title>Genome Announcement of Sphingobium lucknowense F2.</title>
        <authorList>
            <person name="Lal R."/>
            <person name="Negi V."/>
            <person name="Lata P."/>
            <person name="Sangwan N."/>
            <person name="Gupta S.K."/>
            <person name="Rao D.L.N."/>
            <person name="Das S."/>
        </authorList>
    </citation>
    <scope>NUCLEOTIDE SEQUENCE [LARGE SCALE GENOMIC DNA]</scope>
    <source>
        <strain evidence="1 2">F2</strain>
    </source>
</reference>
<protein>
    <submittedName>
        <fullName evidence="1">Uncharacterized protein</fullName>
    </submittedName>
</protein>
<dbReference type="AlphaFoldDB" id="A0A8E1C1Z7"/>
<organism evidence="1 2">
    <name type="scientific">Sphingobium indicum F2</name>
    <dbReference type="NCBI Taxonomy" id="1450518"/>
    <lineage>
        <taxon>Bacteria</taxon>
        <taxon>Pseudomonadati</taxon>
        <taxon>Pseudomonadota</taxon>
        <taxon>Alphaproteobacteria</taxon>
        <taxon>Sphingomonadales</taxon>
        <taxon>Sphingomonadaceae</taxon>
        <taxon>Sphingobium</taxon>
    </lineage>
</organism>
<evidence type="ECO:0000313" key="1">
    <source>
        <dbReference type="EMBL" id="KER35468.1"/>
    </source>
</evidence>
<accession>A0A8E1C1Z7</accession>
<comment type="caution">
    <text evidence="1">The sequence shown here is derived from an EMBL/GenBank/DDBJ whole genome shotgun (WGS) entry which is preliminary data.</text>
</comment>
<proteinExistence type="predicted"/>
<evidence type="ECO:0000313" key="2">
    <source>
        <dbReference type="Proteomes" id="UP000028135"/>
    </source>
</evidence>
<dbReference type="EMBL" id="JANF02000073">
    <property type="protein sequence ID" value="KER35468.1"/>
    <property type="molecule type" value="Genomic_DNA"/>
</dbReference>
<dbReference type="Proteomes" id="UP000028135">
    <property type="component" value="Unassembled WGS sequence"/>
</dbReference>